<proteinExistence type="predicted"/>
<accession>A0AAQ3S3T9</accession>
<organism evidence="1 2">
    <name type="scientific">Vigna mungo</name>
    <name type="common">Black gram</name>
    <name type="synonym">Phaseolus mungo</name>
    <dbReference type="NCBI Taxonomy" id="3915"/>
    <lineage>
        <taxon>Eukaryota</taxon>
        <taxon>Viridiplantae</taxon>
        <taxon>Streptophyta</taxon>
        <taxon>Embryophyta</taxon>
        <taxon>Tracheophyta</taxon>
        <taxon>Spermatophyta</taxon>
        <taxon>Magnoliopsida</taxon>
        <taxon>eudicotyledons</taxon>
        <taxon>Gunneridae</taxon>
        <taxon>Pentapetalae</taxon>
        <taxon>rosids</taxon>
        <taxon>fabids</taxon>
        <taxon>Fabales</taxon>
        <taxon>Fabaceae</taxon>
        <taxon>Papilionoideae</taxon>
        <taxon>50 kb inversion clade</taxon>
        <taxon>NPAAA clade</taxon>
        <taxon>indigoferoid/millettioid clade</taxon>
        <taxon>Phaseoleae</taxon>
        <taxon>Vigna</taxon>
    </lineage>
</organism>
<evidence type="ECO:0000313" key="1">
    <source>
        <dbReference type="EMBL" id="WVZ18204.1"/>
    </source>
</evidence>
<dbReference type="Proteomes" id="UP001374535">
    <property type="component" value="Chromosome 2"/>
</dbReference>
<sequence length="166" mass="18960">MKDNDFDDNTSRESNLIRLQTLYYADKRKIDVYIIELLAWLHHLISFVKSKQNSLRSMPTRSPPKVLELQSKMRQFLILSVDNGNKPLGTQISQEDRKLLEEVIARRNNSGLSKSEDLGLAKKRQVKDLHGTKSAGSSPAKEIFGTRVVINHQNYNVLDIMDGLSH</sequence>
<gene>
    <name evidence="1" type="ORF">V8G54_005526</name>
</gene>
<protein>
    <submittedName>
        <fullName evidence="1">Uncharacterized protein</fullName>
    </submittedName>
</protein>
<dbReference type="PANTHER" id="PTHR31730">
    <property type="entry name" value="OS01G0873900 PROTEIN"/>
    <property type="match status" value="1"/>
</dbReference>
<reference evidence="1 2" key="1">
    <citation type="journal article" date="2023" name="Life. Sci Alliance">
        <title>Evolutionary insights into 3D genome organization and epigenetic landscape of Vigna mungo.</title>
        <authorList>
            <person name="Junaid A."/>
            <person name="Singh B."/>
            <person name="Bhatia S."/>
        </authorList>
    </citation>
    <scope>NUCLEOTIDE SEQUENCE [LARGE SCALE GENOMIC DNA]</scope>
    <source>
        <strain evidence="1">Urdbean</strain>
    </source>
</reference>
<keyword evidence="2" id="KW-1185">Reference proteome</keyword>
<name>A0AAQ3S3T9_VIGMU</name>
<dbReference type="InterPro" id="IPR045021">
    <property type="entry name" value="PSI1/2/3"/>
</dbReference>
<dbReference type="PANTHER" id="PTHR31730:SF18">
    <property type="entry name" value="PROTEIN PSK SIMULATOR 2"/>
    <property type="match status" value="1"/>
</dbReference>
<dbReference type="AlphaFoldDB" id="A0AAQ3S3T9"/>
<evidence type="ECO:0000313" key="2">
    <source>
        <dbReference type="Proteomes" id="UP001374535"/>
    </source>
</evidence>
<dbReference type="EMBL" id="CP144699">
    <property type="protein sequence ID" value="WVZ18204.1"/>
    <property type="molecule type" value="Genomic_DNA"/>
</dbReference>
<dbReference type="GO" id="GO:0045927">
    <property type="term" value="P:positive regulation of growth"/>
    <property type="evidence" value="ECO:0007669"/>
    <property type="project" value="InterPro"/>
</dbReference>